<feature type="chain" id="PRO_5032537957" description="Tetratricopeptide repeat protein 13" evidence="2">
    <location>
        <begin position="24"/>
        <end position="777"/>
    </location>
</feature>
<dbReference type="Gene3D" id="1.25.40.10">
    <property type="entry name" value="Tetratricopeptide repeat domain"/>
    <property type="match status" value="3"/>
</dbReference>
<dbReference type="PANTHER" id="PTHR44523:SF1">
    <property type="entry name" value="TETRATRICOPEPTIDE REPEAT PROTEIN 13"/>
    <property type="match status" value="1"/>
</dbReference>
<evidence type="ECO:0000256" key="2">
    <source>
        <dbReference type="SAM" id="SignalP"/>
    </source>
</evidence>
<dbReference type="Proteomes" id="UP000596742">
    <property type="component" value="Unassembled WGS sequence"/>
</dbReference>
<dbReference type="InterPro" id="IPR019734">
    <property type="entry name" value="TPR_rpt"/>
</dbReference>
<dbReference type="SMART" id="SM00028">
    <property type="entry name" value="TPR"/>
    <property type="match status" value="6"/>
</dbReference>
<evidence type="ECO:0000256" key="1">
    <source>
        <dbReference type="PROSITE-ProRule" id="PRU00339"/>
    </source>
</evidence>
<feature type="repeat" description="TPR" evidence="1">
    <location>
        <begin position="284"/>
        <end position="317"/>
    </location>
</feature>
<protein>
    <recommendedName>
        <fullName evidence="5">Tetratricopeptide repeat protein 13</fullName>
    </recommendedName>
</protein>
<dbReference type="PANTHER" id="PTHR44523">
    <property type="entry name" value="TETRATRICOPEPTIDE REPEAT PROTEIN 13"/>
    <property type="match status" value="1"/>
</dbReference>
<dbReference type="EMBL" id="UYJE01004424">
    <property type="protein sequence ID" value="VDI27895.1"/>
    <property type="molecule type" value="Genomic_DNA"/>
</dbReference>
<keyword evidence="1" id="KW-0802">TPR repeat</keyword>
<keyword evidence="2" id="KW-0732">Signal</keyword>
<organism evidence="3 4">
    <name type="scientific">Mytilus galloprovincialis</name>
    <name type="common">Mediterranean mussel</name>
    <dbReference type="NCBI Taxonomy" id="29158"/>
    <lineage>
        <taxon>Eukaryota</taxon>
        <taxon>Metazoa</taxon>
        <taxon>Spiralia</taxon>
        <taxon>Lophotrochozoa</taxon>
        <taxon>Mollusca</taxon>
        <taxon>Bivalvia</taxon>
        <taxon>Autobranchia</taxon>
        <taxon>Pteriomorphia</taxon>
        <taxon>Mytilida</taxon>
        <taxon>Mytiloidea</taxon>
        <taxon>Mytilidae</taxon>
        <taxon>Mytilinae</taxon>
        <taxon>Mytilus</taxon>
    </lineage>
</organism>
<keyword evidence="4" id="KW-1185">Reference proteome</keyword>
<feature type="repeat" description="TPR" evidence="1">
    <location>
        <begin position="216"/>
        <end position="249"/>
    </location>
</feature>
<feature type="signal peptide" evidence="2">
    <location>
        <begin position="1"/>
        <end position="23"/>
    </location>
</feature>
<evidence type="ECO:0000313" key="3">
    <source>
        <dbReference type="EMBL" id="VDI27895.1"/>
    </source>
</evidence>
<accession>A0A8B6E0J7</accession>
<evidence type="ECO:0008006" key="5">
    <source>
        <dbReference type="Google" id="ProtNLM"/>
    </source>
</evidence>
<dbReference type="InterPro" id="IPR011990">
    <property type="entry name" value="TPR-like_helical_dom_sf"/>
</dbReference>
<proteinExistence type="predicted"/>
<reference evidence="3" key="1">
    <citation type="submission" date="2018-11" db="EMBL/GenBank/DDBJ databases">
        <authorList>
            <person name="Alioto T."/>
            <person name="Alioto T."/>
        </authorList>
    </citation>
    <scope>NUCLEOTIDE SEQUENCE</scope>
</reference>
<gene>
    <name evidence="3" type="ORF">MGAL_10B023322</name>
</gene>
<dbReference type="OrthoDB" id="1926212at2759"/>
<dbReference type="PROSITE" id="PS50005">
    <property type="entry name" value="TPR"/>
    <property type="match status" value="3"/>
</dbReference>
<dbReference type="AlphaFoldDB" id="A0A8B6E0J7"/>
<comment type="caution">
    <text evidence="3">The sequence shown here is derived from an EMBL/GenBank/DDBJ whole genome shotgun (WGS) entry which is preliminary data.</text>
</comment>
<sequence>MEKKVRFVLQLLLTFCAFKVKVGQMCDVANVQVENEDGVIQVFEVKRLEPVKGDTCGSCSQQAVNAGPRLSGLGSSVFLTIGEAAPECDDKSSDPPVGLCSTLRDSGYCVKEETETCQHSLEDLATEIVERDLVPLAAQNPEADKKLALGFVLLNMGSYDAAMKTFNEVLYESNDLKGAYYGRGMVYARRGLQEKANAAKSIREFTEVIHRTENFHEPFARRGEAYMAIRHYPDALNDFNKAIKLNAPTRILFLRGVVNLLLENFSDAEKDFKLTLDKDSPTYITNLYHLGLAQYYRGRIRNAIEVFKEVLKVQPDHIDACSSVGQAYKELGNLRAARGKFNRSLEINSNHSLTLQLRANMYYYSGDPMKALQDDQKCLSVDPDNIHCQYMEALSYIATGKFYEGLKSTTKVMVNNMPMMKATPEFLRAHYLREYGRYLHAHLEYSLTDLKLDEDLNHEFKDRWAKISPFTFKTQYKEQPGLQPEIPQNGKDYDKQATNERALWRDVFNIAVQYRRLVDPEQPVLWGSVHNIKLMQYFDLVFKLAKTMLEHYSGNGAVFYPELQDDIEKAKTVDDLLTVARKRQINQHGFMVSTQVPSSRKDGNNNNRLDGAMLILTDSWSTKMMFAIHVVHSKSRTSAYHAELDAVFNQLQEEIKRTGITKLTDVDSVVNIILTLVYYFYNLMPLTRGSSVVAYSVALGLLMSVGRQVTGKVPNGKLLEMEAMLSGAPDAFILVTKQWMQTKKLAVPVSQLPSVTEVFPTVRSIIEVLNVNTDLCS</sequence>
<feature type="repeat" description="TPR" evidence="1">
    <location>
        <begin position="318"/>
        <end position="351"/>
    </location>
</feature>
<dbReference type="Pfam" id="PF13432">
    <property type="entry name" value="TPR_16"/>
    <property type="match status" value="2"/>
</dbReference>
<dbReference type="SUPFAM" id="SSF48452">
    <property type="entry name" value="TPR-like"/>
    <property type="match status" value="2"/>
</dbReference>
<evidence type="ECO:0000313" key="4">
    <source>
        <dbReference type="Proteomes" id="UP000596742"/>
    </source>
</evidence>
<name>A0A8B6E0J7_MYTGA</name>